<evidence type="ECO:0000313" key="2">
    <source>
        <dbReference type="Proteomes" id="UP000887575"/>
    </source>
</evidence>
<proteinExistence type="predicted"/>
<organism evidence="2 3">
    <name type="scientific">Mesorhabditis belari</name>
    <dbReference type="NCBI Taxonomy" id="2138241"/>
    <lineage>
        <taxon>Eukaryota</taxon>
        <taxon>Metazoa</taxon>
        <taxon>Ecdysozoa</taxon>
        <taxon>Nematoda</taxon>
        <taxon>Chromadorea</taxon>
        <taxon>Rhabditida</taxon>
        <taxon>Rhabditina</taxon>
        <taxon>Rhabditomorpha</taxon>
        <taxon>Rhabditoidea</taxon>
        <taxon>Rhabditidae</taxon>
        <taxon>Mesorhabditinae</taxon>
        <taxon>Mesorhabditis</taxon>
    </lineage>
</organism>
<name>A0AAF3F0H9_9BILA</name>
<dbReference type="WBParaSite" id="MBELARI_LOCUS19251">
    <property type="protein sequence ID" value="MBELARI_LOCUS19251"/>
    <property type="gene ID" value="MBELARI_LOCUS19251"/>
</dbReference>
<protein>
    <submittedName>
        <fullName evidence="3">Uncharacterized protein</fullName>
    </submittedName>
</protein>
<sequence>MGLSQNLRILAISILVLFVIGIILALRGTTKQEVLEVDKKALESTFIKKEAEPQSQIHENIGDNVEVDPINFQIEQPDDTNGDSSQDELNQIINTLIEKEAKLTLDQEEALRTTGNDMKGFEEQMTTPDILEIDPFAIEATTTTIDSKLSLQEGQSPELVQTEPIKILTPNEDFKWNGDPRIDQESRIVEETNSRRGDTFVYNVSNVLNLAPNQGSPIENGNPVAVTDPTTQQVLPINSESVTDPITTLLALTQNNATVIPETNTTVYENGTVIGQLVTPTPALIQPIGFLELHTELPSTPETAAANPDSIVLAERQPDAQAVVQKLDETDSIEGPQSFFRPPPDTILEVPVLTSVRVVNGTQSDIKTLFDVGISQANDPISSSTDQSTQSNISI</sequence>
<evidence type="ECO:0000256" key="1">
    <source>
        <dbReference type="SAM" id="Phobius"/>
    </source>
</evidence>
<keyword evidence="2" id="KW-1185">Reference proteome</keyword>
<evidence type="ECO:0000313" key="3">
    <source>
        <dbReference type="WBParaSite" id="MBELARI_LOCUS19251"/>
    </source>
</evidence>
<dbReference type="AlphaFoldDB" id="A0AAF3F0H9"/>
<keyword evidence="1" id="KW-1133">Transmembrane helix</keyword>
<keyword evidence="1" id="KW-0812">Transmembrane</keyword>
<feature type="transmembrane region" description="Helical" evidence="1">
    <location>
        <begin position="7"/>
        <end position="26"/>
    </location>
</feature>
<keyword evidence="1" id="KW-0472">Membrane</keyword>
<dbReference type="Proteomes" id="UP000887575">
    <property type="component" value="Unassembled WGS sequence"/>
</dbReference>
<accession>A0AAF3F0H9</accession>
<reference evidence="3" key="1">
    <citation type="submission" date="2024-02" db="UniProtKB">
        <authorList>
            <consortium name="WormBaseParasite"/>
        </authorList>
    </citation>
    <scope>IDENTIFICATION</scope>
</reference>